<dbReference type="Gene3D" id="2.60.120.200">
    <property type="match status" value="1"/>
</dbReference>
<accession>A0ABT7J262</accession>
<dbReference type="InterPro" id="IPR013320">
    <property type="entry name" value="ConA-like_dom_sf"/>
</dbReference>
<dbReference type="PROSITE" id="PS51762">
    <property type="entry name" value="GH16_2"/>
    <property type="match status" value="1"/>
</dbReference>
<dbReference type="CDD" id="cd00413">
    <property type="entry name" value="Glyco_hydrolase_16"/>
    <property type="match status" value="1"/>
</dbReference>
<feature type="domain" description="GH16" evidence="1">
    <location>
        <begin position="13"/>
        <end position="278"/>
    </location>
</feature>
<dbReference type="Pfam" id="PF00722">
    <property type="entry name" value="Glyco_hydro_16"/>
    <property type="match status" value="1"/>
</dbReference>
<evidence type="ECO:0000259" key="1">
    <source>
        <dbReference type="PROSITE" id="PS51762"/>
    </source>
</evidence>
<proteinExistence type="predicted"/>
<reference evidence="2 3" key="1">
    <citation type="submission" date="2023-05" db="EMBL/GenBank/DDBJ databases">
        <title>Streptomyces fuscus sp. nov., a brown-black pigment producing actinomyces isolated from dry sand of Sea duck farm.</title>
        <authorList>
            <person name="Xie J."/>
            <person name="Shen N."/>
        </authorList>
    </citation>
    <scope>NUCLEOTIDE SEQUENCE [LARGE SCALE GENOMIC DNA]</scope>
    <source>
        <strain evidence="2 3">GXMU-J15</strain>
    </source>
</reference>
<dbReference type="RefSeq" id="WP_285434229.1">
    <property type="nucleotide sequence ID" value="NZ_JASJUS010000020.1"/>
</dbReference>
<name>A0ABT7J262_9ACTN</name>
<dbReference type="EMBL" id="JASJUS010000020">
    <property type="protein sequence ID" value="MDL2078949.1"/>
    <property type="molecule type" value="Genomic_DNA"/>
</dbReference>
<protein>
    <submittedName>
        <fullName evidence="2">Glycoside hydrolase family 16 protein</fullName>
    </submittedName>
</protein>
<evidence type="ECO:0000313" key="3">
    <source>
        <dbReference type="Proteomes" id="UP001241926"/>
    </source>
</evidence>
<comment type="caution">
    <text evidence="2">The sequence shown here is derived from an EMBL/GenBank/DDBJ whole genome shotgun (WGS) entry which is preliminary data.</text>
</comment>
<keyword evidence="2" id="KW-0378">Hydrolase</keyword>
<dbReference type="GO" id="GO:0016787">
    <property type="term" value="F:hydrolase activity"/>
    <property type="evidence" value="ECO:0007669"/>
    <property type="project" value="UniProtKB-KW"/>
</dbReference>
<keyword evidence="3" id="KW-1185">Reference proteome</keyword>
<sequence length="286" mass="32181">MQTSVLPEPPDTLDTSGYVLEVEDTFEGPTLDRRLWLPHYLPHWSSREASAARYAIDGGLLRLRIEEDQRPWCPEFDGQVRVSSLQTGAYAGPVGSPIGQHRFTKRAVVREAQPDVRLYTPQYGLFEMRARAVAAPNAMVALWMIGYEDEPDRSAEICVFEIFGSDTEPGRAKVGMGVHPFGDPRITDDFSAVELPIDVCDFHVYAAEWTPERVSFFVDGRRIRTVEQSPCYPMQFMLGIYEFPEAPRDGKAEAGAPARTYPKEFAVDYFRAYRPAFSGAPANTLM</sequence>
<gene>
    <name evidence="2" type="ORF">QNN03_21170</name>
</gene>
<organism evidence="2 3">
    <name type="scientific">Streptomyces fuscus</name>
    <dbReference type="NCBI Taxonomy" id="3048495"/>
    <lineage>
        <taxon>Bacteria</taxon>
        <taxon>Bacillati</taxon>
        <taxon>Actinomycetota</taxon>
        <taxon>Actinomycetes</taxon>
        <taxon>Kitasatosporales</taxon>
        <taxon>Streptomycetaceae</taxon>
        <taxon>Streptomyces</taxon>
    </lineage>
</organism>
<dbReference type="Proteomes" id="UP001241926">
    <property type="component" value="Unassembled WGS sequence"/>
</dbReference>
<evidence type="ECO:0000313" key="2">
    <source>
        <dbReference type="EMBL" id="MDL2078949.1"/>
    </source>
</evidence>
<dbReference type="InterPro" id="IPR000757">
    <property type="entry name" value="Beta-glucanase-like"/>
</dbReference>
<dbReference type="SUPFAM" id="SSF49899">
    <property type="entry name" value="Concanavalin A-like lectins/glucanases"/>
    <property type="match status" value="1"/>
</dbReference>